<keyword evidence="2" id="KW-0479">Metal-binding</keyword>
<evidence type="ECO:0000313" key="7">
    <source>
        <dbReference type="Proteomes" id="UP000317778"/>
    </source>
</evidence>
<keyword evidence="4" id="KW-0862">Zinc</keyword>
<accession>A0A532V9U8</accession>
<evidence type="ECO:0000256" key="2">
    <source>
        <dbReference type="ARBA" id="ARBA00022723"/>
    </source>
</evidence>
<evidence type="ECO:0000256" key="3">
    <source>
        <dbReference type="ARBA" id="ARBA00022801"/>
    </source>
</evidence>
<evidence type="ECO:0000256" key="4">
    <source>
        <dbReference type="ARBA" id="ARBA00022833"/>
    </source>
</evidence>
<keyword evidence="3" id="KW-0378">Hydrolase</keyword>
<dbReference type="GO" id="GO:0046872">
    <property type="term" value="F:metal ion binding"/>
    <property type="evidence" value="ECO:0007669"/>
    <property type="project" value="UniProtKB-KW"/>
</dbReference>
<dbReference type="PANTHER" id="PTHR35005:SF1">
    <property type="entry name" value="2-AMINO-5-FORMYLAMINO-6-RIBOSYLAMINOPYRIMIDIN-4(3H)-ONE 5'-MONOPHOSPHATE DEFORMYLASE"/>
    <property type="match status" value="1"/>
</dbReference>
<evidence type="ECO:0000313" key="6">
    <source>
        <dbReference type="EMBL" id="TKJ43983.1"/>
    </source>
</evidence>
<evidence type="ECO:0008006" key="8">
    <source>
        <dbReference type="Google" id="ProtNLM"/>
    </source>
</evidence>
<evidence type="ECO:0000256" key="1">
    <source>
        <dbReference type="ARBA" id="ARBA00001947"/>
    </source>
</evidence>
<name>A0A532V9U8_UNCT6</name>
<dbReference type="GO" id="GO:0009231">
    <property type="term" value="P:riboflavin biosynthetic process"/>
    <property type="evidence" value="ECO:0007669"/>
    <property type="project" value="TreeGrafter"/>
</dbReference>
<comment type="cofactor">
    <cofactor evidence="1">
        <name>Zn(2+)</name>
        <dbReference type="ChEBI" id="CHEBI:29105"/>
    </cofactor>
</comment>
<reference evidence="6 7" key="1">
    <citation type="submission" date="2017-06" db="EMBL/GenBank/DDBJ databases">
        <title>Novel microbial phyla capable of carbon fixation and sulfur reduction in deep-sea sediments.</title>
        <authorList>
            <person name="Huang J."/>
            <person name="Baker B."/>
            <person name="Wang Y."/>
        </authorList>
    </citation>
    <scope>NUCLEOTIDE SEQUENCE [LARGE SCALE GENOMIC DNA]</scope>
    <source>
        <strain evidence="6">B3_TA06</strain>
    </source>
</reference>
<dbReference type="SUPFAM" id="SSF102215">
    <property type="entry name" value="Creatininase"/>
    <property type="match status" value="1"/>
</dbReference>
<comment type="similarity">
    <text evidence="5">Belongs to the creatininase superfamily.</text>
</comment>
<proteinExistence type="inferred from homology"/>
<dbReference type="InterPro" id="IPR024087">
    <property type="entry name" value="Creatininase-like_sf"/>
</dbReference>
<evidence type="ECO:0000256" key="5">
    <source>
        <dbReference type="ARBA" id="ARBA00024029"/>
    </source>
</evidence>
<dbReference type="GO" id="GO:0016811">
    <property type="term" value="F:hydrolase activity, acting on carbon-nitrogen (but not peptide) bonds, in linear amides"/>
    <property type="evidence" value="ECO:0007669"/>
    <property type="project" value="TreeGrafter"/>
</dbReference>
<dbReference type="EMBL" id="NJBO01000002">
    <property type="protein sequence ID" value="TKJ43983.1"/>
    <property type="molecule type" value="Genomic_DNA"/>
</dbReference>
<dbReference type="Pfam" id="PF02633">
    <property type="entry name" value="Creatininase"/>
    <property type="match status" value="1"/>
</dbReference>
<protein>
    <recommendedName>
        <fullName evidence="8">Creatinine amidohydrolase</fullName>
    </recommendedName>
</protein>
<dbReference type="InterPro" id="IPR003785">
    <property type="entry name" value="Creatininase/forma_Hydrolase"/>
</dbReference>
<organism evidence="6 7">
    <name type="scientific">candidate division TA06 bacterium B3_TA06</name>
    <dbReference type="NCBI Taxonomy" id="2012487"/>
    <lineage>
        <taxon>Bacteria</taxon>
        <taxon>Bacteria division TA06</taxon>
    </lineage>
</organism>
<dbReference type="PANTHER" id="PTHR35005">
    <property type="entry name" value="3-DEHYDRO-SCYLLO-INOSOSE HYDROLASE"/>
    <property type="match status" value="1"/>
</dbReference>
<dbReference type="AlphaFoldDB" id="A0A532V9U8"/>
<dbReference type="Proteomes" id="UP000317778">
    <property type="component" value="Unassembled WGS sequence"/>
</dbReference>
<sequence length="192" mass="21145">MQGGTVMKLLEMNTHEFAKQEPRLCFWPVGTIEAHDLGPLGTDVIAPEFNAVFLPTLPYGLVSSLSGYPDGMWVSVETYNNLIFELLASLAISEVEAVILFNGHDGAEELALVYAANPEIVPQTWGGSRAFRYREGLKAYPSPRSSMKYSDSEAKPFTGESAKAYYQALKTKISQAIKDILSSWKGFNKLGK</sequence>
<comment type="caution">
    <text evidence="6">The sequence shown here is derived from an EMBL/GenBank/DDBJ whole genome shotgun (WGS) entry which is preliminary data.</text>
</comment>
<gene>
    <name evidence="6" type="ORF">CEE36_02365</name>
</gene>
<dbReference type="Gene3D" id="3.40.50.10310">
    <property type="entry name" value="Creatininase"/>
    <property type="match status" value="1"/>
</dbReference>